<feature type="domain" description="ATPase AAA-type core" evidence="9">
    <location>
        <begin position="2578"/>
        <end position="2631"/>
    </location>
</feature>
<evidence type="ECO:0000313" key="12">
    <source>
        <dbReference type="EMBL" id="KAG0669632.1"/>
    </source>
</evidence>
<feature type="region of interest" description="Disordered" evidence="8">
    <location>
        <begin position="1954"/>
        <end position="1985"/>
    </location>
</feature>
<comment type="function">
    <text evidence="6 7">Involved in the initiation of assembly of the COPII coat required for the formation of transport vesicles from the endoplasmic reticulum (ER) and the selection of cargo molecules. Also involved in autophagy.</text>
</comment>
<feature type="region of interest" description="Disordered" evidence="8">
    <location>
        <begin position="1576"/>
        <end position="1622"/>
    </location>
</feature>
<keyword evidence="13" id="KW-1185">Reference proteome</keyword>
<feature type="compositionally biased region" description="Polar residues" evidence="8">
    <location>
        <begin position="2211"/>
        <end position="2221"/>
    </location>
</feature>
<feature type="region of interest" description="Disordered" evidence="8">
    <location>
        <begin position="1"/>
        <end position="54"/>
    </location>
</feature>
<dbReference type="PANTHER" id="PTHR13402:SF6">
    <property type="entry name" value="SECRETORY 16, ISOFORM I"/>
    <property type="match status" value="1"/>
</dbReference>
<feature type="compositionally biased region" description="Acidic residues" evidence="8">
    <location>
        <begin position="2102"/>
        <end position="2116"/>
    </location>
</feature>
<proteinExistence type="inferred from homology"/>
<evidence type="ECO:0000256" key="1">
    <source>
        <dbReference type="ARBA" id="ARBA00004397"/>
    </source>
</evidence>
<dbReference type="InterPro" id="IPR024298">
    <property type="entry name" value="Sec16_Sec23-bd"/>
</dbReference>
<dbReference type="EMBL" id="PUHR01000037">
    <property type="protein sequence ID" value="KAG0669632.1"/>
    <property type="molecule type" value="Genomic_DNA"/>
</dbReference>
<feature type="compositionally biased region" description="Polar residues" evidence="8">
    <location>
        <begin position="2086"/>
        <end position="2100"/>
    </location>
</feature>
<evidence type="ECO:0000256" key="5">
    <source>
        <dbReference type="ARBA" id="ARBA00022892"/>
    </source>
</evidence>
<keyword evidence="7" id="KW-0472">Membrane</keyword>
<dbReference type="GO" id="GO:0006914">
    <property type="term" value="P:autophagy"/>
    <property type="evidence" value="ECO:0007669"/>
    <property type="project" value="UniProtKB-KW"/>
</dbReference>
<dbReference type="GO" id="GO:0005524">
    <property type="term" value="F:ATP binding"/>
    <property type="evidence" value="ECO:0007669"/>
    <property type="project" value="InterPro"/>
</dbReference>
<feature type="compositionally biased region" description="Low complexity" evidence="8">
    <location>
        <begin position="2247"/>
        <end position="2270"/>
    </location>
</feature>
<feature type="compositionally biased region" description="Low complexity" evidence="8">
    <location>
        <begin position="37"/>
        <end position="49"/>
    </location>
</feature>
<dbReference type="Gene3D" id="6.20.50.30">
    <property type="match status" value="1"/>
</dbReference>
<dbReference type="InterPro" id="IPR024340">
    <property type="entry name" value="Sec16_CCD"/>
</dbReference>
<dbReference type="GO" id="GO:0007030">
    <property type="term" value="P:Golgi organization"/>
    <property type="evidence" value="ECO:0007669"/>
    <property type="project" value="TreeGrafter"/>
</dbReference>
<dbReference type="GO" id="GO:0070971">
    <property type="term" value="C:endoplasmic reticulum exit site"/>
    <property type="evidence" value="ECO:0007669"/>
    <property type="project" value="UniProtKB-ARBA"/>
</dbReference>
<feature type="compositionally biased region" description="Basic residues" evidence="8">
    <location>
        <begin position="2123"/>
        <end position="2133"/>
    </location>
</feature>
<comment type="similarity">
    <text evidence="2 7">Belongs to the SEC16 family.</text>
</comment>
<accession>A0A9P6WBN3</accession>
<gene>
    <name evidence="12" type="primary">SEC16</name>
    <name evidence="12" type="ORF">C6P45_003537</name>
</gene>
<feature type="region of interest" description="Disordered" evidence="8">
    <location>
        <begin position="2056"/>
        <end position="2148"/>
    </location>
</feature>
<dbReference type="Pfam" id="PF12931">
    <property type="entry name" value="TPR_Sec16"/>
    <property type="match status" value="1"/>
</dbReference>
<evidence type="ECO:0000259" key="10">
    <source>
        <dbReference type="Pfam" id="PF12931"/>
    </source>
</evidence>
<feature type="compositionally biased region" description="Polar residues" evidence="8">
    <location>
        <begin position="549"/>
        <end position="567"/>
    </location>
</feature>
<dbReference type="Proteomes" id="UP000750334">
    <property type="component" value="Unassembled WGS sequence"/>
</dbReference>
<feature type="region of interest" description="Disordered" evidence="8">
    <location>
        <begin position="1788"/>
        <end position="1807"/>
    </location>
</feature>
<feature type="compositionally biased region" description="Low complexity" evidence="8">
    <location>
        <begin position="1955"/>
        <end position="1975"/>
    </location>
</feature>
<feature type="region of interest" description="Disordered" evidence="8">
    <location>
        <begin position="1669"/>
        <end position="1706"/>
    </location>
</feature>
<dbReference type="Gene3D" id="1.20.58.940">
    <property type="match status" value="1"/>
</dbReference>
<evidence type="ECO:0000259" key="11">
    <source>
        <dbReference type="Pfam" id="PF12932"/>
    </source>
</evidence>
<dbReference type="GO" id="GO:0016192">
    <property type="term" value="P:vesicle-mediated transport"/>
    <property type="evidence" value="ECO:0007669"/>
    <property type="project" value="UniProtKB-KW"/>
</dbReference>
<feature type="compositionally biased region" description="Basic and acidic residues" evidence="8">
    <location>
        <begin position="2139"/>
        <end position="2148"/>
    </location>
</feature>
<feature type="compositionally biased region" description="Polar residues" evidence="8">
    <location>
        <begin position="1694"/>
        <end position="1706"/>
    </location>
</feature>
<feature type="region of interest" description="Disordered" evidence="8">
    <location>
        <begin position="2186"/>
        <end position="2276"/>
    </location>
</feature>
<comment type="subcellular location">
    <subcellularLocation>
        <location evidence="1">Endoplasmic reticulum membrane</location>
        <topology evidence="1">Peripheral membrane protein</topology>
        <orientation evidence="1">Cytoplasmic side</orientation>
    </subcellularLocation>
</comment>
<dbReference type="OrthoDB" id="8918678at2759"/>
<evidence type="ECO:0000256" key="7">
    <source>
        <dbReference type="RuleBase" id="RU364101"/>
    </source>
</evidence>
<evidence type="ECO:0000256" key="3">
    <source>
        <dbReference type="ARBA" id="ARBA00022448"/>
    </source>
</evidence>
<dbReference type="Pfam" id="PF12932">
    <property type="entry name" value="Sec16"/>
    <property type="match status" value="1"/>
</dbReference>
<dbReference type="Pfam" id="PF00004">
    <property type="entry name" value="AAA"/>
    <property type="match status" value="1"/>
</dbReference>
<evidence type="ECO:0000313" key="13">
    <source>
        <dbReference type="Proteomes" id="UP000750334"/>
    </source>
</evidence>
<dbReference type="GO" id="GO:0012507">
    <property type="term" value="C:ER to Golgi transport vesicle membrane"/>
    <property type="evidence" value="ECO:0007669"/>
    <property type="project" value="TreeGrafter"/>
</dbReference>
<dbReference type="GO" id="GO:0015031">
    <property type="term" value="P:protein transport"/>
    <property type="evidence" value="ECO:0007669"/>
    <property type="project" value="UniProtKB-KW"/>
</dbReference>
<reference evidence="12 13" key="1">
    <citation type="submission" date="2020-11" db="EMBL/GenBank/DDBJ databases">
        <title>Kefir isolates.</title>
        <authorList>
            <person name="Marcisauskas S."/>
            <person name="Kim Y."/>
            <person name="Blasche S."/>
        </authorList>
    </citation>
    <scope>NUCLEOTIDE SEQUENCE [LARGE SCALE GENOMIC DNA]</scope>
    <source>
        <strain evidence="12 13">OG2</strain>
    </source>
</reference>
<dbReference type="GO" id="GO:0070973">
    <property type="term" value="P:protein localization to endoplasmic reticulum exit site"/>
    <property type="evidence" value="ECO:0007669"/>
    <property type="project" value="TreeGrafter"/>
</dbReference>
<evidence type="ECO:0000256" key="8">
    <source>
        <dbReference type="SAM" id="MobiDB-lite"/>
    </source>
</evidence>
<feature type="compositionally biased region" description="Basic residues" evidence="8">
    <location>
        <begin position="1"/>
        <end position="19"/>
    </location>
</feature>
<protein>
    <recommendedName>
        <fullName evidence="7">Protein transport protein sec16</fullName>
    </recommendedName>
</protein>
<feature type="region of interest" description="Disordered" evidence="8">
    <location>
        <begin position="475"/>
        <end position="501"/>
    </location>
</feature>
<sequence>MAGEAKRRKNQKKKARQKQKKAELKAANSKVEDENVEITTSASETTISESVDETTAHTIDSSIISNIPNEVMVNKEPVPIAEQYSDGKKLVAEGHAERIEENRNRMAEESQGATKITEPIGTITIEEAVEPGKEIHGFTSEIEQPIIPQETVKQLDENRISDEITVEQANNIVEDEPELVVEQNGKEPEKNIQSVETLETQQSLIETAVNEVEYNSAISDSNNIQPAVVEGVTAETPSVQEQVPTHIETIHNHTIENTTNPQTTDIHVQESHQIISEPIVDQEPPKVNDIDSMFDNDDEPFLDDSEHSLSHNPDSTVVHTEPSHNVTSNVSNIVQENVINESQEVQPQKSQNFFADSNDVEIETMPWEQETREPIDLQTAAQVDETVEEPVSVVQVTEKSSVPNEQPATIHSELFNEHINPELVEPVHESTPEANIYIQTNELQQNNVSVTNKMFTIDNEQDDELLPWEVNEQTQPEPNLSAKHEEDNSSTEVINSRDEMKQGNAVAVENNVETVETAPKNNFSFMDEDEDLLEDDDSYLDSEEELELPQNSSSEETKPASTMPVQTSIQEPITQPKVSKYAPETVQATEVAATTQFDRTGIVQPPAPMIFSSTTSSAQTAAIPVGNQVQASLPAQKTVENIKKAKQKSDAYDFPSDLIAPPPKPIHAKPVATPSLRYGSMPTMEMNTPRSRNPSLPYSPLQTSAAPPPILHRKRDSQAFNVAASPVVGPPTNRSRLSSGVNMIQPQMSQFTSSYSAAVPISRPRATSNLSTGNNSIIPSATNTFIPPMSPQNEQASSNVTVPVKKNKYAPVAPMQQQTSIPTLQYSQPGVGYQSEQPLHNVNTWVPPQGSLPQGQIVSPIANNTMGPAMDQANSQISQIPNVAPNMGNRNGSFSNRPNRRGQNSKYAPMAQNANYMPPAGNMQNLQTVKQGYEPQEYVRHTQVSSVSQTDFTNGLGINTQGQSYPGITVQRNAMENQELLNRQFPIFNWGKSNKIIYGIPTGNSMYSGTGYSLNTVNVVNYDIILKPSEMMKTFIGPLSAKTKKQDLEKWVDVTLDKMPDTFPDSESLLWGILKCHIHGALDFVSVSNMLCDSAATRMYLAQPFMPPKPIANASRIDLKTQGRILALLQIGNYEDALNVALECQDFTMAVLVGSLAGKEKWSSVVDSYLRTEIQGSSDASINVLSLLFQVFVGNSRNAIANSYENEELRVWALQNWRYITAVILANVKSVSENSILKPGQLPPMILGFLVEFGMFLSRQNMNLESNVLFVIANVPFSSTPVIPGSDVYFKYIGEPTTTESVIWSEIYEYSRELVEPEFKGYPTLLTQKLHYGFSLEEEGLSSQASKYNEYVTSRIKQLPRRDANAANLMNSSNILTARISNSSTGWLGKPKLSSVWGQLDKSFNKYIGGDVDNKPSQTPERDVFGTFTPYTSNHSSVVDLDQQNVNHFPPQVNYRPPPHTSQQPITSGGVLTMEHLKGTPHRTFGEQSPYGAPSKISESLHGSPGRTFGNDLSNNTTIPVQNLPRVQSEIFETKKAVPPHIIRGETNNLVLQRSITHDQIKLNAANNAAELKSDIADLGPPQSFNKQRISTGPLPAPPRRSSNASIHSDMTPPPKMRAHKVKTSTQYQPRAHVQLIDQLTSLQNTPSTTSINASASPIPNSPKIITANTTSKIPPPSEIVSSDSAEPVETATAGPQATQTKSETSIASPMKLNIASTEIKTQDITVEKETIVPQVNKYDVVSENTAPEGQLSPLRTEEEVNDNTGAILSETITSAQTVVGKENINATESKSEAEENSNAKVEPSNSITAEKKVGKIDGVTNNLHDEIDLSEAEAQKEENIAITKESEKEVPIVDTLITENTMDDIVPKNVSIKPVEVEPVSAHDDGQFEESITKEEISKVSDTVDEVNELSQPVINQASAIPEEMTPVKLVDISKSPVNVQRKYSSMQKINSYAPSNAKAKPKVKNNPYAPKNASSNEPLSLEQLPEPSAGEVEMYSFGGYSAGYGASQTESIEENVGHEMNVNSPYMPQNNTLQSNYSPVQNMTSVQENFGKQSFSNDKFGPIKEPDEVSTETFEPVIKKNTDNKFNAYTPQVNNSEYNDVIESESESEEETSNEGENKVGSKKTTTKNKKQNNGSEDDKNGWFGWLKKETGEKKAIKAKLGNENSFYYDKDLKRWINKNATDEEKKEMAEASKPGPPPPIIKRKDAGPTSSPRASVNHNAAPPPSSFTPVLPMDPLTGKPMMRPPSTSAASDSSSLTTESTSRLSSDPNIESLAGKKANDLDDLLKVSASVNRGVDARLNNNTIELVFDIINTQTDRLHGLLNHNVEISCSKEKDILKGLFDILKSAIRRKLKQEVYRSINGLQLSSEDIFNGGNGSIKINSPPTQAQMKLIDNILKVLFSQSTIKGSNEFCDIGHDNLILSVFIENIFVETYTTKLSHQKVDEKGSLNLIVKDILENNFEKKGKATKDGADVSHQLEIFFYWFKDRPDETLKESLTEQFDKIDISDDNDSTLTNENTRHDSFDRFCLNSFQFSKEILGLLSITNLPDLKLENLWETLYYNDNLKQTVFNSALINNNESNESVRVVNCLLTNLDKLKIYDNFIVLATSNYLDTLDSAFVDRADRIFHVTEPTLEALGNILITTLENLLTSNILNSSNKGQTLLDSDKYNDTIRLITEKCLVC</sequence>
<keyword evidence="3 7" id="KW-0813">Transport</keyword>
<dbReference type="InterPro" id="IPR003959">
    <property type="entry name" value="ATPase_AAA_core"/>
</dbReference>
<organism evidence="12 13">
    <name type="scientific">Maudiozyma exigua</name>
    <name type="common">Yeast</name>
    <name type="synonym">Kazachstania exigua</name>
    <dbReference type="NCBI Taxonomy" id="34358"/>
    <lineage>
        <taxon>Eukaryota</taxon>
        <taxon>Fungi</taxon>
        <taxon>Dikarya</taxon>
        <taxon>Ascomycota</taxon>
        <taxon>Saccharomycotina</taxon>
        <taxon>Saccharomycetes</taxon>
        <taxon>Saccharomycetales</taxon>
        <taxon>Saccharomycetaceae</taxon>
        <taxon>Maudiozyma</taxon>
    </lineage>
</organism>
<evidence type="ECO:0000256" key="2">
    <source>
        <dbReference type="ARBA" id="ARBA00005927"/>
    </source>
</evidence>
<dbReference type="PANTHER" id="PTHR13402">
    <property type="entry name" value="RGPR-RELATED"/>
    <property type="match status" value="1"/>
</dbReference>
<dbReference type="SUPFAM" id="SSF52540">
    <property type="entry name" value="P-loop containing nucleoside triphosphate hydrolases"/>
    <property type="match status" value="1"/>
</dbReference>
<dbReference type="InterPro" id="IPR027417">
    <property type="entry name" value="P-loop_NTPase"/>
</dbReference>
<feature type="domain" description="Sec16 central conserved" evidence="11">
    <location>
        <begin position="986"/>
        <end position="1062"/>
    </location>
</feature>
<keyword evidence="4 7" id="KW-0256">Endoplasmic reticulum</keyword>
<dbReference type="Gene3D" id="3.40.50.300">
    <property type="entry name" value="P-loop containing nucleotide triphosphate hydrolases"/>
    <property type="match status" value="1"/>
</dbReference>
<keyword evidence="5 7" id="KW-0931">ER-Golgi transport</keyword>
<dbReference type="GO" id="GO:0005789">
    <property type="term" value="C:endoplasmic reticulum membrane"/>
    <property type="evidence" value="ECO:0007669"/>
    <property type="project" value="UniProtKB-SubCell"/>
</dbReference>
<evidence type="ECO:0000259" key="9">
    <source>
        <dbReference type="Pfam" id="PF00004"/>
    </source>
</evidence>
<comment type="caution">
    <text evidence="12">The sequence shown here is derived from an EMBL/GenBank/DDBJ whole genome shotgun (WGS) entry which is preliminary data.</text>
</comment>
<feature type="region of interest" description="Disordered" evidence="8">
    <location>
        <begin position="540"/>
        <end position="567"/>
    </location>
</feature>
<dbReference type="CDD" id="cd09233">
    <property type="entry name" value="ACE1-Sec16-like"/>
    <property type="match status" value="1"/>
</dbReference>
<keyword evidence="7" id="KW-0653">Protein transport</keyword>
<feature type="domain" description="Sec16 Sec23-binding" evidence="10">
    <location>
        <begin position="1125"/>
        <end position="1411"/>
    </location>
</feature>
<name>A0A9P6WBN3_MAUEX</name>
<dbReference type="GO" id="GO:0016887">
    <property type="term" value="F:ATP hydrolysis activity"/>
    <property type="evidence" value="ECO:0007669"/>
    <property type="project" value="InterPro"/>
</dbReference>
<evidence type="ECO:0000256" key="4">
    <source>
        <dbReference type="ARBA" id="ARBA00022824"/>
    </source>
</evidence>
<evidence type="ECO:0000256" key="6">
    <source>
        <dbReference type="ARBA" id="ARBA00024687"/>
    </source>
</evidence>
<keyword evidence="7" id="KW-0072">Autophagy</keyword>